<feature type="compositionally biased region" description="Polar residues" evidence="17">
    <location>
        <begin position="113"/>
        <end position="123"/>
    </location>
</feature>
<evidence type="ECO:0000256" key="16">
    <source>
        <dbReference type="ARBA" id="ARBA00029657"/>
    </source>
</evidence>
<evidence type="ECO:0000256" key="7">
    <source>
        <dbReference type="ARBA" id="ARBA00016593"/>
    </source>
</evidence>
<proteinExistence type="inferred from homology"/>
<keyword evidence="19" id="KW-1185">Reference proteome</keyword>
<sequence length="236" mass="26256">MEPPGPPQRSLTWQAMEQIRYLRQEFPEEWPVARLAHGFHVSEDVIWRVLRSKFSPALERRLKQDEKVLGERRSREQRAGPSRRSELLAISGGEAGRQLLQPGAPMVLGGLSGSSAPQRNAQLGTARERLNRRNSHPVPYQEDGAKPVAGTQVALMRNSVPGGDCEEWDGQVLSEEELEELAAEGWDASTKVVQRGQEFFDSNGNFLYRILVPGEAESNVQHLPQSEAKTGREGGV</sequence>
<reference evidence="18" key="2">
    <citation type="submission" date="2025-09" db="UniProtKB">
        <authorList>
            <consortium name="Ensembl"/>
        </authorList>
    </citation>
    <scope>IDENTIFICATION</scope>
</reference>
<evidence type="ECO:0000313" key="19">
    <source>
        <dbReference type="Proteomes" id="UP000694393"/>
    </source>
</evidence>
<dbReference type="InterPro" id="IPR010487">
    <property type="entry name" value="NGRN/Rrg9"/>
</dbReference>
<evidence type="ECO:0000256" key="3">
    <source>
        <dbReference type="ARBA" id="ARBA00004325"/>
    </source>
</evidence>
<dbReference type="Pfam" id="PF06413">
    <property type="entry name" value="Neugrin"/>
    <property type="match status" value="1"/>
</dbReference>
<dbReference type="GO" id="GO:0005576">
    <property type="term" value="C:extracellular region"/>
    <property type="evidence" value="ECO:0007669"/>
    <property type="project" value="UniProtKB-SubCell"/>
</dbReference>
<evidence type="ECO:0000256" key="4">
    <source>
        <dbReference type="ARBA" id="ARBA00004613"/>
    </source>
</evidence>
<evidence type="ECO:0000256" key="17">
    <source>
        <dbReference type="SAM" id="MobiDB-lite"/>
    </source>
</evidence>
<dbReference type="Ensembl" id="ENSPCET00000021035.1">
    <property type="protein sequence ID" value="ENSPCEP00000020341.1"/>
    <property type="gene ID" value="ENSPCEG00000015727.1"/>
</dbReference>
<reference evidence="18" key="1">
    <citation type="submission" date="2025-08" db="UniProtKB">
        <authorList>
            <consortium name="Ensembl"/>
        </authorList>
    </citation>
    <scope>IDENTIFICATION</scope>
</reference>
<feature type="compositionally biased region" description="Polar residues" evidence="17">
    <location>
        <begin position="218"/>
        <end position="228"/>
    </location>
</feature>
<evidence type="ECO:0000256" key="5">
    <source>
        <dbReference type="ARBA" id="ARBA00008082"/>
    </source>
</evidence>
<keyword evidence="10" id="KW-0732">Signal</keyword>
<keyword evidence="9" id="KW-0964">Secreted</keyword>
<dbReference type="GO" id="GO:0030154">
    <property type="term" value="P:cell differentiation"/>
    <property type="evidence" value="ECO:0007669"/>
    <property type="project" value="UniProtKB-KW"/>
</dbReference>
<evidence type="ECO:0000256" key="2">
    <source>
        <dbReference type="ARBA" id="ARBA00004123"/>
    </source>
</evidence>
<evidence type="ECO:0000256" key="6">
    <source>
        <dbReference type="ARBA" id="ARBA00011308"/>
    </source>
</evidence>
<comment type="subunit">
    <text evidence="6">Forms a regulatory protein-RNA complex, consisting of RCC1L, NGRN, RPUSD3, RPUSD4, TRUB2, FASTKD2 and 16S mt-rRNA. Interacts with 16S mt-rRNA; this interaction is direct.</text>
</comment>
<organism evidence="18 19">
    <name type="scientific">Pelusios castaneus</name>
    <name type="common">West African mud turtle</name>
    <dbReference type="NCBI Taxonomy" id="367368"/>
    <lineage>
        <taxon>Eukaryota</taxon>
        <taxon>Metazoa</taxon>
        <taxon>Chordata</taxon>
        <taxon>Craniata</taxon>
        <taxon>Vertebrata</taxon>
        <taxon>Euteleostomi</taxon>
        <taxon>Archelosauria</taxon>
        <taxon>Testudinata</taxon>
        <taxon>Testudines</taxon>
        <taxon>Pleurodira</taxon>
        <taxon>Pelomedusidae</taxon>
        <taxon>Pelusios</taxon>
    </lineage>
</organism>
<evidence type="ECO:0000256" key="9">
    <source>
        <dbReference type="ARBA" id="ARBA00022525"/>
    </source>
</evidence>
<evidence type="ECO:0000256" key="13">
    <source>
        <dbReference type="ARBA" id="ARBA00023136"/>
    </source>
</evidence>
<keyword evidence="14" id="KW-0325">Glycoprotein</keyword>
<evidence type="ECO:0000313" key="18">
    <source>
        <dbReference type="Ensembl" id="ENSPCEP00000020341.1"/>
    </source>
</evidence>
<name>A0A8C8SJ00_9SAUR</name>
<dbReference type="AlphaFoldDB" id="A0A8C8SJ00"/>
<keyword evidence="12" id="KW-0496">Mitochondrion</keyword>
<comment type="function">
    <text evidence="1">Plays an essential role in mitochondrial ribosome biogenesis. As a component of a functional protein-RNA module, consisting of RCC1L, NGRN, RPUSD3, RPUSD4, TRUB2, FASTKD2 and 16S mitochondrial ribosomal RNA (16S mt-rRNA), controls 16S mt-rRNA abundance and is required for intra-mitochondrial translation of core subunits of the oxidative phosphorylation system.</text>
</comment>
<keyword evidence="15" id="KW-0539">Nucleus</keyword>
<evidence type="ECO:0000256" key="11">
    <source>
        <dbReference type="ARBA" id="ARBA00022782"/>
    </source>
</evidence>
<feature type="region of interest" description="Disordered" evidence="17">
    <location>
        <begin position="103"/>
        <end position="123"/>
    </location>
</feature>
<dbReference type="GO" id="GO:0031966">
    <property type="term" value="C:mitochondrial membrane"/>
    <property type="evidence" value="ECO:0007669"/>
    <property type="project" value="UniProtKB-SubCell"/>
</dbReference>
<comment type="similarity">
    <text evidence="5">Belongs to the neugrin family.</text>
</comment>
<evidence type="ECO:0000256" key="1">
    <source>
        <dbReference type="ARBA" id="ARBA00003783"/>
    </source>
</evidence>
<evidence type="ECO:0000256" key="15">
    <source>
        <dbReference type="ARBA" id="ARBA00023242"/>
    </source>
</evidence>
<dbReference type="GO" id="GO:0005634">
    <property type="term" value="C:nucleus"/>
    <property type="evidence" value="ECO:0007669"/>
    <property type="project" value="UniProtKB-SubCell"/>
</dbReference>
<protein>
    <recommendedName>
        <fullName evidence="7">Neugrin</fullName>
    </recommendedName>
    <alternativeName>
        <fullName evidence="16">Neurite outgrowth-associated protein</fullName>
    </alternativeName>
</protein>
<evidence type="ECO:0000256" key="14">
    <source>
        <dbReference type="ARBA" id="ARBA00023180"/>
    </source>
</evidence>
<dbReference type="PANTHER" id="PTHR13475">
    <property type="entry name" value="NEUGRIN"/>
    <property type="match status" value="1"/>
</dbReference>
<keyword evidence="11" id="KW-0221">Differentiation</keyword>
<feature type="region of interest" description="Disordered" evidence="17">
    <location>
        <begin position="217"/>
        <end position="236"/>
    </location>
</feature>
<evidence type="ECO:0000256" key="8">
    <source>
        <dbReference type="ARBA" id="ARBA00022473"/>
    </source>
</evidence>
<keyword evidence="13" id="KW-0472">Membrane</keyword>
<keyword evidence="8" id="KW-0217">Developmental protein</keyword>
<accession>A0A8C8SJ00</accession>
<evidence type="ECO:0000256" key="10">
    <source>
        <dbReference type="ARBA" id="ARBA00022729"/>
    </source>
</evidence>
<dbReference type="PANTHER" id="PTHR13475:SF4">
    <property type="entry name" value="NEUGRIN"/>
    <property type="match status" value="1"/>
</dbReference>
<evidence type="ECO:0000256" key="12">
    <source>
        <dbReference type="ARBA" id="ARBA00023128"/>
    </source>
</evidence>
<comment type="subcellular location">
    <subcellularLocation>
        <location evidence="3">Mitochondrion membrane</location>
    </subcellularLocation>
    <subcellularLocation>
        <location evidence="2">Nucleus</location>
    </subcellularLocation>
    <subcellularLocation>
        <location evidence="4">Secreted</location>
    </subcellularLocation>
</comment>
<dbReference type="Proteomes" id="UP000694393">
    <property type="component" value="Unplaced"/>
</dbReference>